<dbReference type="OrthoDB" id="18648at2759"/>
<feature type="compositionally biased region" description="Basic residues" evidence="2">
    <location>
        <begin position="17"/>
        <end position="26"/>
    </location>
</feature>
<dbReference type="Pfam" id="PF03666">
    <property type="entry name" value="NPR3"/>
    <property type="match status" value="1"/>
</dbReference>
<comment type="function">
    <text evidence="1">Mediates inactivation of the TORC1 complex in response to amino acid starvation. Required for meiotic nuclear division.</text>
</comment>
<dbReference type="GO" id="GO:0051321">
    <property type="term" value="P:meiotic cell cycle"/>
    <property type="evidence" value="ECO:0007669"/>
    <property type="project" value="UniProtKB-UniRule"/>
</dbReference>
<evidence type="ECO:0000256" key="2">
    <source>
        <dbReference type="SAM" id="MobiDB-lite"/>
    </source>
</evidence>
<keyword evidence="4" id="KW-1185">Reference proteome</keyword>
<dbReference type="GO" id="GO:0010508">
    <property type="term" value="P:positive regulation of autophagy"/>
    <property type="evidence" value="ECO:0007669"/>
    <property type="project" value="TreeGrafter"/>
</dbReference>
<protein>
    <recommendedName>
        <fullName evidence="1">Nitrogen permease regulator 3</fullName>
    </recommendedName>
    <alternativeName>
        <fullName evidence="1">Required for meiotic nuclear division protein 11</fullName>
    </alternativeName>
</protein>
<dbReference type="GO" id="GO:0038202">
    <property type="term" value="P:TORC1 signaling"/>
    <property type="evidence" value="ECO:0007669"/>
    <property type="project" value="TreeGrafter"/>
</dbReference>
<sequence>MIAAGISDALREDGTWQKKKHKHKKKQDALEAEQSEGPTNDDPITTDGASIDPVEPPVAQEELPEKAANMRMFNIVFVLNPPILEYSLRVKEMYDNITKKFAKALKWEQAKSGYVWKEAKLILKLKDKARENRIPMTSLYKEILEQSSLARAIASIYVSISASKIAGPLMLTQDTQPTLQIPPVTSISVLPALTDPPCLPGLWLTTANSINDEHVSSSAQAHSSTSLYLAKHFALLLLDNESTIVKDIMASAGPLAPELVRYIRASHPTKSFAKVSVRASISLNDIRLLADHLVYWRRARAITPLHQRDTYIVSPNADMRRLPAACKAYEVTFPALPSLPNMLAALSGPPRPYGTLIPSKDHKEAYFQILAWLLRGGWVTQLRTFAWIRVDKDVKLAVDRTMKEERKRERSEDQKNGSNELAELQHYFPIFAKEMDGSEALEKIPIIHGMKRLKAWEILNRIGVGDPRVSVDDGDTAPEMEETASRPNGTGTVNGRGEMLDNIIYG</sequence>
<dbReference type="GO" id="GO:1990130">
    <property type="term" value="C:GATOR1 complex"/>
    <property type="evidence" value="ECO:0007669"/>
    <property type="project" value="TreeGrafter"/>
</dbReference>
<dbReference type="GO" id="GO:0005774">
    <property type="term" value="C:vacuolar membrane"/>
    <property type="evidence" value="ECO:0007669"/>
    <property type="project" value="UniProtKB-SubCell"/>
</dbReference>
<organism evidence="3 4">
    <name type="scientific">Phaeomoniella chlamydospora</name>
    <name type="common">Phaeoacremonium chlamydosporum</name>
    <dbReference type="NCBI Taxonomy" id="158046"/>
    <lineage>
        <taxon>Eukaryota</taxon>
        <taxon>Fungi</taxon>
        <taxon>Dikarya</taxon>
        <taxon>Ascomycota</taxon>
        <taxon>Pezizomycotina</taxon>
        <taxon>Eurotiomycetes</taxon>
        <taxon>Chaetothyriomycetidae</taxon>
        <taxon>Phaeomoniellales</taxon>
        <taxon>Phaeomoniellaceae</taxon>
        <taxon>Phaeomoniella</taxon>
    </lineage>
</organism>
<keyword evidence="1" id="KW-0469">Meiosis</keyword>
<comment type="caution">
    <text evidence="3">The sequence shown here is derived from an EMBL/GenBank/DDBJ whole genome shotgun (WGS) entry which is preliminary data.</text>
</comment>
<comment type="similarity">
    <text evidence="1">Belongs to the NPR3 family.</text>
</comment>
<dbReference type="PANTHER" id="PTHR13153:SF5">
    <property type="entry name" value="GATOR COMPLEX PROTEIN NPRL3"/>
    <property type="match status" value="1"/>
</dbReference>
<comment type="subcellular location">
    <subcellularLocation>
        <location evidence="1">Vacuole membrane</location>
        <topology evidence="1">Peripheral membrane protein</topology>
    </subcellularLocation>
</comment>
<evidence type="ECO:0000313" key="3">
    <source>
        <dbReference type="EMBL" id="KKY29111.1"/>
    </source>
</evidence>
<dbReference type="GO" id="GO:0034198">
    <property type="term" value="P:cellular response to amino acid starvation"/>
    <property type="evidence" value="ECO:0007669"/>
    <property type="project" value="TreeGrafter"/>
</dbReference>
<dbReference type="InterPro" id="IPR005365">
    <property type="entry name" value="Npr3"/>
</dbReference>
<dbReference type="EMBL" id="LCWF01000005">
    <property type="protein sequence ID" value="KKY29111.1"/>
    <property type="molecule type" value="Genomic_DNA"/>
</dbReference>
<accession>A0A0G2F4C4</accession>
<dbReference type="PANTHER" id="PTHR13153">
    <property type="entry name" value="CGTHBA PROTEIN -14 GENE PROTEIN"/>
    <property type="match status" value="1"/>
</dbReference>
<dbReference type="GO" id="GO:1904262">
    <property type="term" value="P:negative regulation of TORC1 signaling"/>
    <property type="evidence" value="ECO:0007669"/>
    <property type="project" value="TreeGrafter"/>
</dbReference>
<keyword evidence="1" id="KW-0732">Signal</keyword>
<gene>
    <name evidence="3" type="ORF">UCRPC4_g00143</name>
</gene>
<dbReference type="AlphaFoldDB" id="A0A0G2F4C4"/>
<feature type="region of interest" description="Disordered" evidence="2">
    <location>
        <begin position="469"/>
        <end position="496"/>
    </location>
</feature>
<proteinExistence type="inferred from homology"/>
<evidence type="ECO:0000313" key="4">
    <source>
        <dbReference type="Proteomes" id="UP000053317"/>
    </source>
</evidence>
<reference evidence="3 4" key="2">
    <citation type="submission" date="2015-05" db="EMBL/GenBank/DDBJ databases">
        <authorList>
            <person name="Morales-Cruz A."/>
            <person name="Amrine K.C."/>
            <person name="Cantu D."/>
        </authorList>
    </citation>
    <scope>NUCLEOTIDE SEQUENCE [LARGE SCALE GENOMIC DNA]</scope>
    <source>
        <strain evidence="3">UCRPC4</strain>
    </source>
</reference>
<name>A0A0G2F4C4_PHACM</name>
<evidence type="ECO:0000256" key="1">
    <source>
        <dbReference type="RuleBase" id="RU368069"/>
    </source>
</evidence>
<feature type="region of interest" description="Disordered" evidence="2">
    <location>
        <begin position="1"/>
        <end position="59"/>
    </location>
</feature>
<dbReference type="Proteomes" id="UP000053317">
    <property type="component" value="Unassembled WGS sequence"/>
</dbReference>
<reference evidence="3 4" key="1">
    <citation type="submission" date="2015-05" db="EMBL/GenBank/DDBJ databases">
        <title>Distinctive expansion of gene families associated with plant cell wall degradation and secondary metabolism in the genomes of grapevine trunk pathogens.</title>
        <authorList>
            <person name="Lawrence D.P."/>
            <person name="Travadon R."/>
            <person name="Rolshausen P.E."/>
            <person name="Baumgartner K."/>
        </authorList>
    </citation>
    <scope>NUCLEOTIDE SEQUENCE [LARGE SCALE GENOMIC DNA]</scope>
    <source>
        <strain evidence="3">UCRPC4</strain>
    </source>
</reference>
<feature type="compositionally biased region" description="Acidic residues" evidence="2">
    <location>
        <begin position="472"/>
        <end position="482"/>
    </location>
</feature>